<evidence type="ECO:0000259" key="3">
    <source>
        <dbReference type="PROSITE" id="PS50977"/>
    </source>
</evidence>
<evidence type="ECO:0000256" key="1">
    <source>
        <dbReference type="ARBA" id="ARBA00023125"/>
    </source>
</evidence>
<dbReference type="GO" id="GO:0003677">
    <property type="term" value="F:DNA binding"/>
    <property type="evidence" value="ECO:0007669"/>
    <property type="project" value="UniProtKB-UniRule"/>
</dbReference>
<name>A0A7W6FYN0_9SPHN</name>
<dbReference type="SUPFAM" id="SSF48498">
    <property type="entry name" value="Tetracyclin repressor-like, C-terminal domain"/>
    <property type="match status" value="1"/>
</dbReference>
<protein>
    <submittedName>
        <fullName evidence="4">AcrR family transcriptional regulator</fullName>
    </submittedName>
</protein>
<dbReference type="AlphaFoldDB" id="A0A7W6FYN0"/>
<dbReference type="PANTHER" id="PTHR30055:SF222">
    <property type="entry name" value="REGULATORY PROTEIN"/>
    <property type="match status" value="1"/>
</dbReference>
<reference evidence="4 5" key="1">
    <citation type="submission" date="2020-08" db="EMBL/GenBank/DDBJ databases">
        <title>Genomic Encyclopedia of Type Strains, Phase IV (KMG-IV): sequencing the most valuable type-strain genomes for metagenomic binning, comparative biology and taxonomic classification.</title>
        <authorList>
            <person name="Goeker M."/>
        </authorList>
    </citation>
    <scope>NUCLEOTIDE SEQUENCE [LARGE SCALE GENOMIC DNA]</scope>
    <source>
        <strain evidence="4 5">DSM 27568</strain>
    </source>
</reference>
<feature type="DNA-binding region" description="H-T-H motif" evidence="2">
    <location>
        <begin position="29"/>
        <end position="48"/>
    </location>
</feature>
<keyword evidence="5" id="KW-1185">Reference proteome</keyword>
<dbReference type="InterPro" id="IPR023772">
    <property type="entry name" value="DNA-bd_HTH_TetR-type_CS"/>
</dbReference>
<comment type="caution">
    <text evidence="4">The sequence shown here is derived from an EMBL/GenBank/DDBJ whole genome shotgun (WGS) entry which is preliminary data.</text>
</comment>
<evidence type="ECO:0000256" key="2">
    <source>
        <dbReference type="PROSITE-ProRule" id="PRU00335"/>
    </source>
</evidence>
<dbReference type="InterPro" id="IPR036271">
    <property type="entry name" value="Tet_transcr_reg_TetR-rel_C_sf"/>
</dbReference>
<dbReference type="InterPro" id="IPR009057">
    <property type="entry name" value="Homeodomain-like_sf"/>
</dbReference>
<dbReference type="Pfam" id="PF00440">
    <property type="entry name" value="TetR_N"/>
    <property type="match status" value="1"/>
</dbReference>
<dbReference type="InterPro" id="IPR001647">
    <property type="entry name" value="HTH_TetR"/>
</dbReference>
<dbReference type="Proteomes" id="UP000561459">
    <property type="component" value="Unassembled WGS sequence"/>
</dbReference>
<dbReference type="Gene3D" id="1.10.357.10">
    <property type="entry name" value="Tetracycline Repressor, domain 2"/>
    <property type="match status" value="1"/>
</dbReference>
<dbReference type="PANTHER" id="PTHR30055">
    <property type="entry name" value="HTH-TYPE TRANSCRIPTIONAL REGULATOR RUTR"/>
    <property type="match status" value="1"/>
</dbReference>
<gene>
    <name evidence="4" type="ORF">GGR39_001887</name>
</gene>
<dbReference type="RefSeq" id="WP_183616893.1">
    <property type="nucleotide sequence ID" value="NZ_JACIDY010000004.1"/>
</dbReference>
<organism evidence="4 5">
    <name type="scientific">Novosphingobium fluoreni</name>
    <dbReference type="NCBI Taxonomy" id="1391222"/>
    <lineage>
        <taxon>Bacteria</taxon>
        <taxon>Pseudomonadati</taxon>
        <taxon>Pseudomonadota</taxon>
        <taxon>Alphaproteobacteria</taxon>
        <taxon>Sphingomonadales</taxon>
        <taxon>Sphingomonadaceae</taxon>
        <taxon>Novosphingobium</taxon>
    </lineage>
</organism>
<accession>A0A7W6FYN0</accession>
<proteinExistence type="predicted"/>
<keyword evidence="1 2" id="KW-0238">DNA-binding</keyword>
<dbReference type="PROSITE" id="PS50977">
    <property type="entry name" value="HTH_TETR_2"/>
    <property type="match status" value="1"/>
</dbReference>
<dbReference type="SUPFAM" id="SSF46689">
    <property type="entry name" value="Homeodomain-like"/>
    <property type="match status" value="1"/>
</dbReference>
<dbReference type="InterPro" id="IPR050109">
    <property type="entry name" value="HTH-type_TetR-like_transc_reg"/>
</dbReference>
<feature type="domain" description="HTH tetR-type" evidence="3">
    <location>
        <begin position="7"/>
        <end position="66"/>
    </location>
</feature>
<evidence type="ECO:0000313" key="5">
    <source>
        <dbReference type="Proteomes" id="UP000561459"/>
    </source>
</evidence>
<dbReference type="PROSITE" id="PS01081">
    <property type="entry name" value="HTH_TETR_1"/>
    <property type="match status" value="1"/>
</dbReference>
<sequence length="193" mass="20887">MARPKSDTKRNDIMTAAIRVIAEQGIGASTATIGKAAGVSNGALFTYFETKAALLNQLYLELKARMATMTTVDVPGANVPVENGAREQLRLVWYAMLGWARERPLERLALAQVSVSKDVTDETRALAAKPYAEVEALLDRCRAKGAMRDASPAFLAKMVLAMVDATIDSIAVEPEAADKHAEIGFDALWRAIH</sequence>
<dbReference type="PRINTS" id="PR00455">
    <property type="entry name" value="HTHTETR"/>
</dbReference>
<evidence type="ECO:0000313" key="4">
    <source>
        <dbReference type="EMBL" id="MBB3940230.1"/>
    </source>
</evidence>
<dbReference type="EMBL" id="JACIDY010000004">
    <property type="protein sequence ID" value="MBB3940230.1"/>
    <property type="molecule type" value="Genomic_DNA"/>
</dbReference>